<name>A0ABS6F3D9_9CLOT</name>
<dbReference type="EC" id="3.6.1.66" evidence="3"/>
<feature type="active site" description="Proton acceptor" evidence="3">
    <location>
        <position position="76"/>
    </location>
</feature>
<evidence type="ECO:0000256" key="1">
    <source>
        <dbReference type="ARBA" id="ARBA00022801"/>
    </source>
</evidence>
<keyword evidence="1 3" id="KW-0378">Hydrolase</keyword>
<feature type="binding site" evidence="3">
    <location>
        <begin position="159"/>
        <end position="162"/>
    </location>
    <ligand>
        <name>substrate</name>
    </ligand>
</feature>
<dbReference type="GO" id="GO:0036220">
    <property type="term" value="F:ITP diphosphatase activity"/>
    <property type="evidence" value="ECO:0007669"/>
    <property type="project" value="UniProtKB-EC"/>
</dbReference>
<dbReference type="HAMAP" id="MF_01405">
    <property type="entry name" value="Non_canon_purine_NTPase"/>
    <property type="match status" value="1"/>
</dbReference>
<feature type="binding site" evidence="3">
    <location>
        <position position="77"/>
    </location>
    <ligand>
        <name>substrate</name>
    </ligand>
</feature>
<comment type="caution">
    <text evidence="5">The sequence shown here is derived from an EMBL/GenBank/DDBJ whole genome shotgun (WGS) entry which is preliminary data.</text>
</comment>
<dbReference type="EMBL" id="JAHLQL010000002">
    <property type="protein sequence ID" value="MBU5592072.1"/>
    <property type="molecule type" value="Genomic_DNA"/>
</dbReference>
<organism evidence="5 6">
    <name type="scientific">Clostridium simiarum</name>
    <dbReference type="NCBI Taxonomy" id="2841506"/>
    <lineage>
        <taxon>Bacteria</taxon>
        <taxon>Bacillati</taxon>
        <taxon>Bacillota</taxon>
        <taxon>Clostridia</taxon>
        <taxon>Eubacteriales</taxon>
        <taxon>Clostridiaceae</taxon>
        <taxon>Clostridium</taxon>
    </lineage>
</organism>
<dbReference type="InterPro" id="IPR002637">
    <property type="entry name" value="RdgB/HAM1"/>
</dbReference>
<evidence type="ECO:0000256" key="2">
    <source>
        <dbReference type="ARBA" id="ARBA00023080"/>
    </source>
</evidence>
<proteinExistence type="inferred from homology"/>
<feature type="binding site" evidence="3">
    <location>
        <position position="76"/>
    </location>
    <ligand>
        <name>Mg(2+)</name>
        <dbReference type="ChEBI" id="CHEBI:18420"/>
    </ligand>
</feature>
<comment type="function">
    <text evidence="3">Pyrophosphatase that catalyzes the hydrolysis of nucleoside triphosphates to their monophosphate derivatives, with a high preference for the non-canonical purine nucleotides XTP (xanthosine triphosphate), dITP (deoxyinosine triphosphate) and ITP. Seems to function as a house-cleaning enzyme that removes non-canonical purine nucleotides from the nucleotide pool, thus preventing their incorporation into DNA/RNA and avoiding chromosomal lesions.</text>
</comment>
<sequence length="205" mass="23413">MKDIILATNNEHKVKEMKEILKDLPVSIYSLKEVDVDVEVEETGDTFIENARIKAEAIYDILKHRNRKDFIVMADDSGLMVDYLNGKPGVYSARYAGEHGNTEKNNKKLIDELRGVPYEKRTARFVSAVSLIDEDGEFIEVEGEARGYILEEHKGTEGFGYDPLFYVPEKNKTFAEMSGEEKNILSHRGKALKALRKEIERLLNL</sequence>
<evidence type="ECO:0000313" key="6">
    <source>
        <dbReference type="Proteomes" id="UP000736583"/>
    </source>
</evidence>
<dbReference type="InterPro" id="IPR020922">
    <property type="entry name" value="dITP/XTP_pyrophosphatase"/>
</dbReference>
<keyword evidence="3" id="KW-0460">Magnesium</keyword>
<keyword evidence="3" id="KW-0479">Metal-binding</keyword>
<comment type="catalytic activity">
    <reaction evidence="3">
        <text>ITP + H2O = IMP + diphosphate + H(+)</text>
        <dbReference type="Rhea" id="RHEA:29399"/>
        <dbReference type="ChEBI" id="CHEBI:15377"/>
        <dbReference type="ChEBI" id="CHEBI:15378"/>
        <dbReference type="ChEBI" id="CHEBI:33019"/>
        <dbReference type="ChEBI" id="CHEBI:58053"/>
        <dbReference type="ChEBI" id="CHEBI:61402"/>
        <dbReference type="EC" id="3.6.1.66"/>
    </reaction>
</comment>
<evidence type="ECO:0000256" key="3">
    <source>
        <dbReference type="HAMAP-Rule" id="MF_01405"/>
    </source>
</evidence>
<accession>A0ABS6F3D9</accession>
<comment type="catalytic activity">
    <reaction evidence="3">
        <text>XTP + H2O = XMP + diphosphate + H(+)</text>
        <dbReference type="Rhea" id="RHEA:28610"/>
        <dbReference type="ChEBI" id="CHEBI:15377"/>
        <dbReference type="ChEBI" id="CHEBI:15378"/>
        <dbReference type="ChEBI" id="CHEBI:33019"/>
        <dbReference type="ChEBI" id="CHEBI:57464"/>
        <dbReference type="ChEBI" id="CHEBI:61314"/>
        <dbReference type="EC" id="3.6.1.66"/>
    </reaction>
</comment>
<keyword evidence="3" id="KW-0547">Nucleotide-binding</keyword>
<dbReference type="PANTHER" id="PTHR11067:SF9">
    <property type="entry name" value="INOSINE TRIPHOSPHATE PYROPHOSPHATASE"/>
    <property type="match status" value="1"/>
</dbReference>
<comment type="subunit">
    <text evidence="3">Homodimer.</text>
</comment>
<comment type="similarity">
    <text evidence="3 4">Belongs to the HAM1 NTPase family.</text>
</comment>
<evidence type="ECO:0000256" key="4">
    <source>
        <dbReference type="RuleBase" id="RU003781"/>
    </source>
</evidence>
<feature type="binding site" evidence="3">
    <location>
        <position position="41"/>
    </location>
    <ligand>
        <name>Mg(2+)</name>
        <dbReference type="ChEBI" id="CHEBI:18420"/>
    </ligand>
</feature>
<dbReference type="NCBIfam" id="TIGR00042">
    <property type="entry name" value="RdgB/HAM1 family non-canonical purine NTP pyrophosphatase"/>
    <property type="match status" value="1"/>
</dbReference>
<gene>
    <name evidence="5" type="ORF">KQI89_09845</name>
</gene>
<keyword evidence="2 3" id="KW-0546">Nucleotide metabolism</keyword>
<feature type="binding site" evidence="3">
    <location>
        <begin position="187"/>
        <end position="188"/>
    </location>
    <ligand>
        <name>substrate</name>
    </ligand>
</feature>
<protein>
    <recommendedName>
        <fullName evidence="3">dITP/XTP pyrophosphatase</fullName>
        <ecNumber evidence="3">3.6.1.66</ecNumber>
    </recommendedName>
    <alternativeName>
        <fullName evidence="3">Non-canonical purine NTP pyrophosphatase</fullName>
    </alternativeName>
    <alternativeName>
        <fullName evidence="3">Non-standard purine NTP pyrophosphatase</fullName>
    </alternativeName>
    <alternativeName>
        <fullName evidence="3">Nucleoside-triphosphate diphosphatase</fullName>
    </alternativeName>
    <alternativeName>
        <fullName evidence="3">Nucleoside-triphosphate pyrophosphatase</fullName>
        <shortName evidence="3">NTPase</shortName>
    </alternativeName>
</protein>
<dbReference type="NCBIfam" id="NF011397">
    <property type="entry name" value="PRK14822.1"/>
    <property type="match status" value="1"/>
</dbReference>
<comment type="cofactor">
    <cofactor evidence="3">
        <name>Mg(2+)</name>
        <dbReference type="ChEBI" id="CHEBI:18420"/>
    </cofactor>
    <text evidence="3">Binds 1 Mg(2+) ion per subunit.</text>
</comment>
<keyword evidence="6" id="KW-1185">Reference proteome</keyword>
<dbReference type="RefSeq" id="WP_216456943.1">
    <property type="nucleotide sequence ID" value="NZ_JAHLQL010000002.1"/>
</dbReference>
<dbReference type="Proteomes" id="UP000736583">
    <property type="component" value="Unassembled WGS sequence"/>
</dbReference>
<evidence type="ECO:0000313" key="5">
    <source>
        <dbReference type="EMBL" id="MBU5592072.1"/>
    </source>
</evidence>
<reference evidence="5 6" key="1">
    <citation type="submission" date="2021-06" db="EMBL/GenBank/DDBJ databases">
        <authorList>
            <person name="Sun Q."/>
            <person name="Li D."/>
        </authorList>
    </citation>
    <scope>NUCLEOTIDE SEQUENCE [LARGE SCALE GENOMIC DNA]</scope>
    <source>
        <strain evidence="5 6">MSJ-4</strain>
    </source>
</reference>
<dbReference type="Pfam" id="PF01725">
    <property type="entry name" value="Ham1p_like"/>
    <property type="match status" value="1"/>
</dbReference>
<dbReference type="CDD" id="cd00515">
    <property type="entry name" value="HAM1"/>
    <property type="match status" value="1"/>
</dbReference>
<feature type="binding site" evidence="3">
    <location>
        <begin position="8"/>
        <end position="13"/>
    </location>
    <ligand>
        <name>substrate</name>
    </ligand>
</feature>
<feature type="binding site" evidence="3">
    <location>
        <position position="182"/>
    </location>
    <ligand>
        <name>substrate</name>
    </ligand>
</feature>
<comment type="catalytic activity">
    <reaction evidence="3">
        <text>dITP + H2O = dIMP + diphosphate + H(+)</text>
        <dbReference type="Rhea" id="RHEA:28342"/>
        <dbReference type="ChEBI" id="CHEBI:15377"/>
        <dbReference type="ChEBI" id="CHEBI:15378"/>
        <dbReference type="ChEBI" id="CHEBI:33019"/>
        <dbReference type="ChEBI" id="CHEBI:61194"/>
        <dbReference type="ChEBI" id="CHEBI:61382"/>
        <dbReference type="EC" id="3.6.1.66"/>
    </reaction>
</comment>
<dbReference type="PANTHER" id="PTHR11067">
    <property type="entry name" value="INOSINE TRIPHOSPHATE PYROPHOSPHATASE/HAM1 PROTEIN"/>
    <property type="match status" value="1"/>
</dbReference>